<feature type="domain" description="Serine aminopeptidase S33" evidence="1">
    <location>
        <begin position="77"/>
        <end position="277"/>
    </location>
</feature>
<evidence type="ECO:0000259" key="1">
    <source>
        <dbReference type="Pfam" id="PF12146"/>
    </source>
</evidence>
<organism evidence="2">
    <name type="scientific">Proteinivorax tanatarense</name>
    <dbReference type="NCBI Taxonomy" id="1260629"/>
    <lineage>
        <taxon>Bacteria</taxon>
        <taxon>Bacillati</taxon>
        <taxon>Bacillota</taxon>
        <taxon>Clostridia</taxon>
        <taxon>Eubacteriales</taxon>
        <taxon>Proteinivoracaceae</taxon>
        <taxon>Proteinivorax</taxon>
    </lineage>
</organism>
<proteinExistence type="predicted"/>
<dbReference type="PANTHER" id="PTHR43798">
    <property type="entry name" value="MONOACYLGLYCEROL LIPASE"/>
    <property type="match status" value="1"/>
</dbReference>
<gene>
    <name evidence="2" type="ORF">PRVXT_002929</name>
</gene>
<dbReference type="Gene3D" id="3.40.50.1820">
    <property type="entry name" value="alpha/beta hydrolase"/>
    <property type="match status" value="1"/>
</dbReference>
<accession>A0AAU7VLD9</accession>
<protein>
    <submittedName>
        <fullName evidence="2">Alpha/beta hydrolase</fullName>
    </submittedName>
</protein>
<dbReference type="InterPro" id="IPR050266">
    <property type="entry name" value="AB_hydrolase_sf"/>
</dbReference>
<dbReference type="EMBL" id="CP158367">
    <property type="protein sequence ID" value="XBX74868.1"/>
    <property type="molecule type" value="Genomic_DNA"/>
</dbReference>
<dbReference type="SUPFAM" id="SSF53474">
    <property type="entry name" value="alpha/beta-Hydrolases"/>
    <property type="match status" value="1"/>
</dbReference>
<dbReference type="InterPro" id="IPR029058">
    <property type="entry name" value="AB_hydrolase_fold"/>
</dbReference>
<evidence type="ECO:0000313" key="2">
    <source>
        <dbReference type="EMBL" id="XBX74868.1"/>
    </source>
</evidence>
<dbReference type="GO" id="GO:0016787">
    <property type="term" value="F:hydrolase activity"/>
    <property type="evidence" value="ECO:0007669"/>
    <property type="project" value="UniProtKB-KW"/>
</dbReference>
<dbReference type="RefSeq" id="WP_350343617.1">
    <property type="nucleotide sequence ID" value="NZ_CP158367.1"/>
</dbReference>
<dbReference type="InterPro" id="IPR022742">
    <property type="entry name" value="Hydrolase_4"/>
</dbReference>
<dbReference type="Pfam" id="PF12146">
    <property type="entry name" value="Hydrolase_4"/>
    <property type="match status" value="1"/>
</dbReference>
<reference evidence="2" key="1">
    <citation type="journal article" date="2013" name="Extremophiles">
        <title>Proteinivorax tanatarense gen. nov., sp. nov., an anaerobic, haloalkaliphilic, proteolytic bacterium isolated from a decaying algal bloom, and proposal of Proteinivoraceae fam. nov.</title>
        <authorList>
            <person name="Kevbrin V."/>
            <person name="Boltyanskaya Y."/>
            <person name="Zhilina T."/>
            <person name="Kolganova T."/>
            <person name="Lavrentjeva E."/>
            <person name="Kuznetsov B."/>
        </authorList>
    </citation>
    <scope>NUCLEOTIDE SEQUENCE</scope>
    <source>
        <strain evidence="2">Z-910T</strain>
    </source>
</reference>
<dbReference type="PANTHER" id="PTHR43798:SF33">
    <property type="entry name" value="HYDROLASE, PUTATIVE (AFU_ORTHOLOGUE AFUA_2G14860)-RELATED"/>
    <property type="match status" value="1"/>
</dbReference>
<dbReference type="GO" id="GO:0016020">
    <property type="term" value="C:membrane"/>
    <property type="evidence" value="ECO:0007669"/>
    <property type="project" value="TreeGrafter"/>
</dbReference>
<sequence>MEGYIYNTPQGENVIKKIYDKQVKDLAVEYDDVFINTRFGKTHILRAGNADGKPILFFHDSGSNTAISLLKYRELLNDYMIYAVDTIGQPGKSEQRVLSTKNQEYGQWASDIICSLGFDQMICMGESFGGGILLKLMSVAPEKVSKGILFVPAGFVSTSKVNFIKKVSLRLYGITGAEKLLEKALAPFLGDNGLVDKRIIEMTKVNLEHVKNNIIFTRFNKIQKDEISGEKTSFLIFTGGKDEIFSGKKLAKRAKKMLPNAEVHLLKDSSHFIFANEDRKRYIRQRIDSFIKKQKTRSVLKSG</sequence>
<reference evidence="2" key="2">
    <citation type="submission" date="2024-06" db="EMBL/GenBank/DDBJ databases">
        <authorList>
            <person name="Petrova K.O."/>
            <person name="Toshchakov S.V."/>
            <person name="Boltjanskaja Y.V."/>
            <person name="Kevbrin V."/>
        </authorList>
    </citation>
    <scope>NUCLEOTIDE SEQUENCE</scope>
    <source>
        <strain evidence="2">Z-910T</strain>
    </source>
</reference>
<name>A0AAU7VLD9_9FIRM</name>
<keyword evidence="2" id="KW-0378">Hydrolase</keyword>
<dbReference type="AlphaFoldDB" id="A0AAU7VLD9"/>